<evidence type="ECO:0000313" key="1">
    <source>
        <dbReference type="EMBL" id="ATA90255.1"/>
    </source>
</evidence>
<dbReference type="EMBL" id="CP022387">
    <property type="protein sequence ID" value="ATA90255.1"/>
    <property type="molecule type" value="Genomic_DNA"/>
</dbReference>
<dbReference type="AlphaFoldDB" id="A0A250G0I8"/>
<reference evidence="2" key="1">
    <citation type="submission" date="2017-06" db="EMBL/GenBank/DDBJ databases">
        <title>Capnocytophaga spp. assemblies.</title>
        <authorList>
            <person name="Gulvik C.A."/>
        </authorList>
    </citation>
    <scope>NUCLEOTIDE SEQUENCE [LARGE SCALE GENOMIC DNA]</scope>
    <source>
        <strain evidence="2">H2177</strain>
    </source>
</reference>
<protein>
    <submittedName>
        <fullName evidence="1">Uncharacterized protein</fullName>
    </submittedName>
</protein>
<dbReference type="Proteomes" id="UP000217348">
    <property type="component" value="Chromosome"/>
</dbReference>
<proteinExistence type="predicted"/>
<name>A0A250G0I8_9FLAO</name>
<organism evidence="1 2">
    <name type="scientific">Capnocytophaga stomatis</name>
    <dbReference type="NCBI Taxonomy" id="1848904"/>
    <lineage>
        <taxon>Bacteria</taxon>
        <taxon>Pseudomonadati</taxon>
        <taxon>Bacteroidota</taxon>
        <taxon>Flavobacteriia</taxon>
        <taxon>Flavobacteriales</taxon>
        <taxon>Flavobacteriaceae</taxon>
        <taxon>Capnocytophaga</taxon>
    </lineage>
</organism>
<sequence length="59" mass="6833">MRFLNQLQKLSFLEKSKSFSICLKGNELHLPVRFHTFLGAKSHLFSKNKTVSLPEKSLK</sequence>
<gene>
    <name evidence="1" type="ORF">CGC58_11275</name>
</gene>
<dbReference type="KEGG" id="csto:CGC58_11275"/>
<accession>A0A250G0I8</accession>
<evidence type="ECO:0000313" key="2">
    <source>
        <dbReference type="Proteomes" id="UP000217348"/>
    </source>
</evidence>